<dbReference type="CDD" id="cd02650">
    <property type="entry name" value="nuc_hydro_CaPnhB"/>
    <property type="match status" value="1"/>
</dbReference>
<organism evidence="4 5">
    <name type="scientific">Marinomonas phaeophyticola</name>
    <dbReference type="NCBI Taxonomy" id="3004091"/>
    <lineage>
        <taxon>Bacteria</taxon>
        <taxon>Pseudomonadati</taxon>
        <taxon>Pseudomonadota</taxon>
        <taxon>Gammaproteobacteria</taxon>
        <taxon>Oceanospirillales</taxon>
        <taxon>Oceanospirillaceae</taxon>
        <taxon>Marinomonas</taxon>
    </lineage>
</organism>
<dbReference type="Pfam" id="PF01156">
    <property type="entry name" value="IU_nuc_hydro"/>
    <property type="match status" value="1"/>
</dbReference>
<sequence>MSRKVIIDTDPGIDDAMAILFAFETEQLDVLGLTTTFGNVPVDLATKNALILTELAGVDVPVAKGVAVPLEITPRPHADFVHGSDGFGNINWPDPKGKALEISAAQFIIDTVKAHPGEVTLIALGPLGNLATALEMAPEIADLVDEVILMGGAAIEYGNVSPVAEANIINDPHAADKVFTASWQVTMIGLDVTHQVLLENSLLERIKESRPEHGDFLHQASQYYIQFYRDRLNVEGCFFHDASTIAYAMEPDIFGIELGAIRVACEGIAIGQTIFAPEGMSFPEPHWDGVPMTQVCMEVDSQRLLNLFEKTLS</sequence>
<gene>
    <name evidence="4" type="ORF">O1D97_02980</name>
</gene>
<proteinExistence type="predicted"/>
<evidence type="ECO:0000256" key="1">
    <source>
        <dbReference type="ARBA" id="ARBA00022801"/>
    </source>
</evidence>
<dbReference type="EMBL" id="JAPUBN010000010">
    <property type="protein sequence ID" value="MCZ2720633.1"/>
    <property type="molecule type" value="Genomic_DNA"/>
</dbReference>
<accession>A0ABT4JS33</accession>
<keyword evidence="1 4" id="KW-0378">Hydrolase</keyword>
<evidence type="ECO:0000256" key="2">
    <source>
        <dbReference type="ARBA" id="ARBA00023295"/>
    </source>
</evidence>
<protein>
    <submittedName>
        <fullName evidence="4">Nucleoside hydrolase</fullName>
    </submittedName>
</protein>
<feature type="domain" description="Inosine/uridine-preferring nucleoside hydrolase" evidence="3">
    <location>
        <begin position="5"/>
        <end position="305"/>
    </location>
</feature>
<dbReference type="Gene3D" id="3.90.245.10">
    <property type="entry name" value="Ribonucleoside hydrolase-like"/>
    <property type="match status" value="1"/>
</dbReference>
<dbReference type="GO" id="GO:0016787">
    <property type="term" value="F:hydrolase activity"/>
    <property type="evidence" value="ECO:0007669"/>
    <property type="project" value="UniProtKB-KW"/>
</dbReference>
<dbReference type="RefSeq" id="WP_269122685.1">
    <property type="nucleotide sequence ID" value="NZ_JAPUBN010000010.1"/>
</dbReference>
<dbReference type="SUPFAM" id="SSF53590">
    <property type="entry name" value="Nucleoside hydrolase"/>
    <property type="match status" value="1"/>
</dbReference>
<keyword evidence="5" id="KW-1185">Reference proteome</keyword>
<dbReference type="PANTHER" id="PTHR12304:SF4">
    <property type="entry name" value="URIDINE NUCLEOSIDASE"/>
    <property type="match status" value="1"/>
</dbReference>
<evidence type="ECO:0000313" key="4">
    <source>
        <dbReference type="EMBL" id="MCZ2720633.1"/>
    </source>
</evidence>
<dbReference type="InterPro" id="IPR036452">
    <property type="entry name" value="Ribo_hydro-like"/>
</dbReference>
<reference evidence="4" key="1">
    <citation type="submission" date="2022-12" db="EMBL/GenBank/DDBJ databases">
        <title>Marinomonas 15G1-11 sp. nov, isolated from marine algae.</title>
        <authorList>
            <person name="Butt M."/>
            <person name="Choi D.G."/>
            <person name="Kim J.M."/>
            <person name="Lee J.K."/>
            <person name="Baek J.H."/>
            <person name="Jeon C.O."/>
        </authorList>
    </citation>
    <scope>NUCLEOTIDE SEQUENCE</scope>
    <source>
        <strain evidence="4">15G1-11</strain>
    </source>
</reference>
<name>A0ABT4JS33_9GAMM</name>
<dbReference type="InterPro" id="IPR023186">
    <property type="entry name" value="IUNH"/>
</dbReference>
<dbReference type="PANTHER" id="PTHR12304">
    <property type="entry name" value="INOSINE-URIDINE PREFERRING NUCLEOSIDE HYDROLASE"/>
    <property type="match status" value="1"/>
</dbReference>
<keyword evidence="2" id="KW-0326">Glycosidase</keyword>
<dbReference type="Proteomes" id="UP001149719">
    <property type="component" value="Unassembled WGS sequence"/>
</dbReference>
<dbReference type="InterPro" id="IPR001910">
    <property type="entry name" value="Inosine/uridine_hydrolase_dom"/>
</dbReference>
<evidence type="ECO:0000259" key="3">
    <source>
        <dbReference type="Pfam" id="PF01156"/>
    </source>
</evidence>
<evidence type="ECO:0000313" key="5">
    <source>
        <dbReference type="Proteomes" id="UP001149719"/>
    </source>
</evidence>
<comment type="caution">
    <text evidence="4">The sequence shown here is derived from an EMBL/GenBank/DDBJ whole genome shotgun (WGS) entry which is preliminary data.</text>
</comment>